<feature type="transmembrane region" description="Helical" evidence="10">
    <location>
        <begin position="421"/>
        <end position="439"/>
    </location>
</feature>
<feature type="transmembrane region" description="Helical" evidence="10">
    <location>
        <begin position="552"/>
        <end position="580"/>
    </location>
</feature>
<organism evidence="11 12">
    <name type="scientific">Hirsutella rhossiliensis</name>
    <dbReference type="NCBI Taxonomy" id="111463"/>
    <lineage>
        <taxon>Eukaryota</taxon>
        <taxon>Fungi</taxon>
        <taxon>Dikarya</taxon>
        <taxon>Ascomycota</taxon>
        <taxon>Pezizomycotina</taxon>
        <taxon>Sordariomycetes</taxon>
        <taxon>Hypocreomycetidae</taxon>
        <taxon>Hypocreales</taxon>
        <taxon>Ophiocordycipitaceae</taxon>
        <taxon>Hirsutella</taxon>
    </lineage>
</organism>
<feature type="compositionally biased region" description="Basic and acidic residues" evidence="9">
    <location>
        <begin position="252"/>
        <end position="275"/>
    </location>
</feature>
<dbReference type="AlphaFoldDB" id="A0A9P8SKF8"/>
<dbReference type="InterPro" id="IPR004648">
    <property type="entry name" value="Oligpept_transpt"/>
</dbReference>
<evidence type="ECO:0000313" key="11">
    <source>
        <dbReference type="EMBL" id="KAH0965866.1"/>
    </source>
</evidence>
<dbReference type="GO" id="GO:0015031">
    <property type="term" value="P:protein transport"/>
    <property type="evidence" value="ECO:0007669"/>
    <property type="project" value="UniProtKB-KW"/>
</dbReference>
<evidence type="ECO:0000256" key="3">
    <source>
        <dbReference type="ARBA" id="ARBA00022448"/>
    </source>
</evidence>
<feature type="compositionally biased region" description="Low complexity" evidence="9">
    <location>
        <begin position="111"/>
        <end position="124"/>
    </location>
</feature>
<dbReference type="OrthoDB" id="9986677at2759"/>
<dbReference type="RefSeq" id="XP_044723379.1">
    <property type="nucleotide sequence ID" value="XM_044862353.1"/>
</dbReference>
<feature type="transmembrane region" description="Helical" evidence="10">
    <location>
        <begin position="729"/>
        <end position="747"/>
    </location>
</feature>
<dbReference type="PANTHER" id="PTHR22601">
    <property type="entry name" value="ISP4 LIKE PROTEIN"/>
    <property type="match status" value="1"/>
</dbReference>
<evidence type="ECO:0000256" key="1">
    <source>
        <dbReference type="ARBA" id="ARBA00004141"/>
    </source>
</evidence>
<protein>
    <submittedName>
        <fullName evidence="11">OPT oligopeptide transporter protein</fullName>
    </submittedName>
</protein>
<evidence type="ECO:0000256" key="5">
    <source>
        <dbReference type="ARBA" id="ARBA00022856"/>
    </source>
</evidence>
<dbReference type="GeneID" id="68353011"/>
<feature type="transmembrane region" description="Helical" evidence="10">
    <location>
        <begin position="522"/>
        <end position="540"/>
    </location>
</feature>
<feature type="region of interest" description="Disordered" evidence="9">
    <location>
        <begin position="85"/>
        <end position="210"/>
    </location>
</feature>
<gene>
    <name evidence="11" type="ORF">HRG_03882</name>
</gene>
<evidence type="ECO:0000256" key="6">
    <source>
        <dbReference type="ARBA" id="ARBA00022927"/>
    </source>
</evidence>
<feature type="transmembrane region" description="Helical" evidence="10">
    <location>
        <begin position="487"/>
        <end position="510"/>
    </location>
</feature>
<feature type="compositionally biased region" description="Basic and acidic residues" evidence="9">
    <location>
        <begin position="175"/>
        <end position="187"/>
    </location>
</feature>
<keyword evidence="4 10" id="KW-0812">Transmembrane</keyword>
<evidence type="ECO:0000256" key="2">
    <source>
        <dbReference type="ARBA" id="ARBA00008807"/>
    </source>
</evidence>
<sequence>MGNKAEAPLTGSSLPLHTLAPAVSDAEPGRRVYPSHLTRPRASSATPAAPSGASAAIAAATATATATRAPITTTATAAAAAAASAVTSSPTTASLPPPRHVRDDSSAASEPIAQPAPDAAALDDGTMTASRKSPYLLPGDGAGPPNASFSPYGSVAPARRAAAHRPDSDSELDDDVHQLRHVHDSIRSRRSLSSRRSFLSRQSSRRSDDLDGAALVSGLEGRFGLAEAPLPGDIILDHDAGASSDGSQHGLQLDHDQSSTRSDDDLDDNSPHEAVRASVPPTDNTTLSINTPRMWCLSVLFSILGSSTNLFFSLRYPSVAITPVIALLLVHPLGHLWDMLLKRPYDPDDEFVDGVRTRPRDDPAAHRRKKLNSWRLWLAQGRWNQKEHTCVYVSSNVAFGFAFATDVIVEQTRFYNQEAPVVYQLLLTISTQILGYGFAGMARRFLVRPSGMIWPGTLMSAAMFSTMHNQDNKPANGWTISRWNFFYVVWAVSFAFYFLPGLLFPALSYFNVITWFAPKNVVVANLFGVASGLGLFPITFDWAQITYVGSPLLVPFWAAMNVIGGLVVVMWIIAPILYYCNVLYSSYMPILSAGVFDNTGHIYNVTQILTPEFLFDRDAYASYSRVFLPITYVLSYGVQFAGLAALLTHTLCWHGQDIWRTIKRSLHEARQNDKPVYQPVNESRAASSTSLGSGDRSCMDGSTMSNGDGLLSREDVHCRLMNRYKDAPLSWYLLTFASMAAMGMFVVE</sequence>
<keyword evidence="7 10" id="KW-1133">Transmembrane helix</keyword>
<comment type="subcellular location">
    <subcellularLocation>
        <location evidence="1">Membrane</location>
        <topology evidence="1">Multi-pass membrane protein</topology>
    </subcellularLocation>
</comment>
<dbReference type="GO" id="GO:0016020">
    <property type="term" value="C:membrane"/>
    <property type="evidence" value="ECO:0007669"/>
    <property type="project" value="UniProtKB-SubCell"/>
</dbReference>
<keyword evidence="6" id="KW-0653">Protein transport</keyword>
<accession>A0A9P8SKF8</accession>
<comment type="similarity">
    <text evidence="2">Belongs to the oligopeptide OPT transporter family.</text>
</comment>
<evidence type="ECO:0000256" key="4">
    <source>
        <dbReference type="ARBA" id="ARBA00022692"/>
    </source>
</evidence>
<feature type="compositionally biased region" description="Low complexity" evidence="9">
    <location>
        <begin position="40"/>
        <end position="52"/>
    </location>
</feature>
<evidence type="ECO:0000256" key="8">
    <source>
        <dbReference type="ARBA" id="ARBA00023136"/>
    </source>
</evidence>
<keyword evidence="3" id="KW-0813">Transport</keyword>
<comment type="caution">
    <text evidence="11">The sequence shown here is derived from an EMBL/GenBank/DDBJ whole genome shotgun (WGS) entry which is preliminary data.</text>
</comment>
<proteinExistence type="inferred from homology"/>
<feature type="transmembrane region" description="Helical" evidence="10">
    <location>
        <begin position="318"/>
        <end position="337"/>
    </location>
</feature>
<feature type="transmembrane region" description="Helical" evidence="10">
    <location>
        <begin position="451"/>
        <end position="467"/>
    </location>
</feature>
<dbReference type="InterPro" id="IPR004813">
    <property type="entry name" value="OPT"/>
</dbReference>
<name>A0A9P8SKF8_9HYPO</name>
<feature type="transmembrane region" description="Helical" evidence="10">
    <location>
        <begin position="390"/>
        <end position="409"/>
    </location>
</feature>
<keyword evidence="8 10" id="KW-0472">Membrane</keyword>
<feature type="region of interest" description="Disordered" evidence="9">
    <location>
        <begin position="673"/>
        <end position="698"/>
    </location>
</feature>
<evidence type="ECO:0000256" key="10">
    <source>
        <dbReference type="SAM" id="Phobius"/>
    </source>
</evidence>
<feature type="region of interest" description="Disordered" evidence="9">
    <location>
        <begin position="236"/>
        <end position="284"/>
    </location>
</feature>
<evidence type="ECO:0000256" key="7">
    <source>
        <dbReference type="ARBA" id="ARBA00022989"/>
    </source>
</evidence>
<dbReference type="Proteomes" id="UP000824596">
    <property type="component" value="Unassembled WGS sequence"/>
</dbReference>
<evidence type="ECO:0000313" key="12">
    <source>
        <dbReference type="Proteomes" id="UP000824596"/>
    </source>
</evidence>
<feature type="compositionally biased region" description="Low complexity" evidence="9">
    <location>
        <begin position="85"/>
        <end position="94"/>
    </location>
</feature>
<keyword evidence="5" id="KW-0571">Peptide transport</keyword>
<dbReference type="NCBIfam" id="TIGR00728">
    <property type="entry name" value="OPT_sfam"/>
    <property type="match status" value="1"/>
</dbReference>
<feature type="compositionally biased region" description="Polar residues" evidence="9">
    <location>
        <begin position="680"/>
        <end position="692"/>
    </location>
</feature>
<feature type="region of interest" description="Disordered" evidence="9">
    <location>
        <begin position="1"/>
        <end position="52"/>
    </location>
</feature>
<dbReference type="GO" id="GO:0035673">
    <property type="term" value="F:oligopeptide transmembrane transporter activity"/>
    <property type="evidence" value="ECO:0007669"/>
    <property type="project" value="InterPro"/>
</dbReference>
<dbReference type="Pfam" id="PF03169">
    <property type="entry name" value="OPT"/>
    <property type="match status" value="1"/>
</dbReference>
<evidence type="ECO:0000256" key="9">
    <source>
        <dbReference type="SAM" id="MobiDB-lite"/>
    </source>
</evidence>
<keyword evidence="12" id="KW-1185">Reference proteome</keyword>
<reference evidence="11" key="1">
    <citation type="submission" date="2021-09" db="EMBL/GenBank/DDBJ databases">
        <title>A high-quality genome of the endoparasitic fungus Hirsutella rhossiliensis with a comparison of Hirsutella genomes reveals transposable elements contributing to genome size variation.</title>
        <authorList>
            <person name="Lin R."/>
            <person name="Jiao Y."/>
            <person name="Sun X."/>
            <person name="Ling J."/>
            <person name="Xie B."/>
            <person name="Cheng X."/>
        </authorList>
    </citation>
    <scope>NUCLEOTIDE SEQUENCE</scope>
    <source>
        <strain evidence="11">HR02</strain>
    </source>
</reference>
<dbReference type="EMBL" id="JAIZPD010000003">
    <property type="protein sequence ID" value="KAH0965866.1"/>
    <property type="molecule type" value="Genomic_DNA"/>
</dbReference>